<dbReference type="Pfam" id="PF12826">
    <property type="entry name" value="HHH_2"/>
    <property type="match status" value="1"/>
</dbReference>
<keyword evidence="8" id="KW-1185">Reference proteome</keyword>
<comment type="caution">
    <text evidence="7">The sequence shown here is derived from an EMBL/GenBank/DDBJ whole genome shotgun (WGS) entry which is preliminary data.</text>
</comment>
<dbReference type="Gene3D" id="3.40.50.450">
    <property type="match status" value="1"/>
</dbReference>
<feature type="domain" description="DprA winged helix" evidence="6">
    <location>
        <begin position="307"/>
        <end position="360"/>
    </location>
</feature>
<dbReference type="InterPro" id="IPR057666">
    <property type="entry name" value="DrpA_SLOG"/>
</dbReference>
<comment type="similarity">
    <text evidence="1">Belongs to the DprA/Smf family.</text>
</comment>
<feature type="domain" description="DisA/LigA helix-hairpin-helix motif" evidence="5">
    <location>
        <begin position="14"/>
        <end position="60"/>
    </location>
</feature>
<dbReference type="InterPro" id="IPR041614">
    <property type="entry name" value="DprA_WH"/>
</dbReference>
<organism evidence="7 8">
    <name type="scientific">Ferruginibacter yonginensis</name>
    <dbReference type="NCBI Taxonomy" id="1310416"/>
    <lineage>
        <taxon>Bacteria</taxon>
        <taxon>Pseudomonadati</taxon>
        <taxon>Bacteroidota</taxon>
        <taxon>Chitinophagia</taxon>
        <taxon>Chitinophagales</taxon>
        <taxon>Chitinophagaceae</taxon>
        <taxon>Ferruginibacter</taxon>
    </lineage>
</organism>
<dbReference type="PANTHER" id="PTHR43022:SF1">
    <property type="entry name" value="PROTEIN SMF"/>
    <property type="match status" value="1"/>
</dbReference>
<evidence type="ECO:0000256" key="2">
    <source>
        <dbReference type="ARBA" id="ARBA00022763"/>
    </source>
</evidence>
<dbReference type="PANTHER" id="PTHR43022">
    <property type="entry name" value="PROTEIN SMF"/>
    <property type="match status" value="1"/>
</dbReference>
<dbReference type="RefSeq" id="WP_379707594.1">
    <property type="nucleotide sequence ID" value="NZ_JBHSCZ010000001.1"/>
</dbReference>
<evidence type="ECO:0000313" key="7">
    <source>
        <dbReference type="EMBL" id="MFC4262234.1"/>
    </source>
</evidence>
<evidence type="ECO:0000313" key="8">
    <source>
        <dbReference type="Proteomes" id="UP001595907"/>
    </source>
</evidence>
<keyword evidence="2" id="KW-0227">DNA damage</keyword>
<evidence type="ECO:0000259" key="6">
    <source>
        <dbReference type="Pfam" id="PF17782"/>
    </source>
</evidence>
<name>A0ABV8QT54_9BACT</name>
<dbReference type="Gene3D" id="1.10.10.10">
    <property type="entry name" value="Winged helix-like DNA-binding domain superfamily/Winged helix DNA-binding domain"/>
    <property type="match status" value="1"/>
</dbReference>
<accession>A0ABV8QT54</accession>
<sequence length="365" mass="39890">MNNDLLYQLALTQVPHIGDVRAKTLIEAFGTAEAIFKAPKRKLALLEGIGEVAATTITNFDDFKSFEAEIAFIEKAHIQPLFITDAAYPQRLLNSYDAPPLLFYKGNADLNYNKMIGIVGTRSNSDYGKQICETLIQDLAAHEVCIISGLAFGIDTIAHKAALKNNLKTVGVLAHGLDKIYPAQNKNIAADMLMQGGLLTEFRSGTLPDRHNFPSRNRIVASLCDAIVVIESSEKGGSLITAELANGYNKDVFAFPGKVTDQRSAGCNYLIKQNKAALITNAQDIIDAMNWGKSVPKTTSQRSLFLDLTDDEQKIVTILNEVESIHIDQLYLKTGLSSSSVANALLMLEMQAVITSMPGKMYKLC</sequence>
<dbReference type="NCBIfam" id="TIGR00732">
    <property type="entry name" value="dprA"/>
    <property type="match status" value="1"/>
</dbReference>
<evidence type="ECO:0000259" key="5">
    <source>
        <dbReference type="Pfam" id="PF12826"/>
    </source>
</evidence>
<protein>
    <submittedName>
        <fullName evidence="7">DNA-processing protein DprA</fullName>
    </submittedName>
</protein>
<evidence type="ECO:0000256" key="1">
    <source>
        <dbReference type="ARBA" id="ARBA00006525"/>
    </source>
</evidence>
<dbReference type="EMBL" id="JBHSCZ010000001">
    <property type="protein sequence ID" value="MFC4262234.1"/>
    <property type="molecule type" value="Genomic_DNA"/>
</dbReference>
<proteinExistence type="inferred from homology"/>
<reference evidence="8" key="1">
    <citation type="journal article" date="2019" name="Int. J. Syst. Evol. Microbiol.">
        <title>The Global Catalogue of Microorganisms (GCM) 10K type strain sequencing project: providing services to taxonomists for standard genome sequencing and annotation.</title>
        <authorList>
            <consortium name="The Broad Institute Genomics Platform"/>
            <consortium name="The Broad Institute Genome Sequencing Center for Infectious Disease"/>
            <person name="Wu L."/>
            <person name="Ma J."/>
        </authorList>
    </citation>
    <scope>NUCLEOTIDE SEQUENCE [LARGE SCALE GENOMIC DNA]</scope>
    <source>
        <strain evidence="8">CECT 8289</strain>
    </source>
</reference>
<dbReference type="SUPFAM" id="SSF47781">
    <property type="entry name" value="RuvA domain 2-like"/>
    <property type="match status" value="1"/>
</dbReference>
<keyword evidence="3" id="KW-0234">DNA repair</keyword>
<dbReference type="InterPro" id="IPR010994">
    <property type="entry name" value="RuvA_2-like"/>
</dbReference>
<dbReference type="Pfam" id="PF02481">
    <property type="entry name" value="DNA_processg_A"/>
    <property type="match status" value="1"/>
</dbReference>
<dbReference type="Pfam" id="PF17782">
    <property type="entry name" value="WHD_DprA"/>
    <property type="match status" value="1"/>
</dbReference>
<evidence type="ECO:0000256" key="3">
    <source>
        <dbReference type="ARBA" id="ARBA00023204"/>
    </source>
</evidence>
<dbReference type="InterPro" id="IPR036388">
    <property type="entry name" value="WH-like_DNA-bd_sf"/>
</dbReference>
<gene>
    <name evidence="7" type="primary">dprA</name>
    <name evidence="7" type="ORF">ACFOWM_05065</name>
</gene>
<dbReference type="SUPFAM" id="SSF102405">
    <property type="entry name" value="MCP/YpsA-like"/>
    <property type="match status" value="1"/>
</dbReference>
<evidence type="ECO:0000259" key="4">
    <source>
        <dbReference type="Pfam" id="PF02481"/>
    </source>
</evidence>
<dbReference type="Proteomes" id="UP001595907">
    <property type="component" value="Unassembled WGS sequence"/>
</dbReference>
<dbReference type="InterPro" id="IPR041663">
    <property type="entry name" value="DisA/LigA_HHH"/>
</dbReference>
<feature type="domain" description="Smf/DprA SLOG" evidence="4">
    <location>
        <begin position="81"/>
        <end position="289"/>
    </location>
</feature>
<dbReference type="InterPro" id="IPR003488">
    <property type="entry name" value="DprA"/>
</dbReference>